<comment type="caution">
    <text evidence="1">The sequence shown here is derived from an EMBL/GenBank/DDBJ whole genome shotgun (WGS) entry which is preliminary data.</text>
</comment>
<protein>
    <submittedName>
        <fullName evidence="1">Pentatricopeptide repeat protein</fullName>
    </submittedName>
</protein>
<name>A0A4R3QGX3_RHISU</name>
<dbReference type="Proteomes" id="UP000294576">
    <property type="component" value="Unassembled WGS sequence"/>
</dbReference>
<evidence type="ECO:0000313" key="1">
    <source>
        <dbReference type="EMBL" id="TCU20117.1"/>
    </source>
</evidence>
<reference evidence="1 2" key="1">
    <citation type="submission" date="2019-03" db="EMBL/GenBank/DDBJ databases">
        <title>Genomic Encyclopedia of Type Strains, Phase IV (KMG-V): Genome sequencing to study the core and pangenomes of soil and plant-associated prokaryotes.</title>
        <authorList>
            <person name="Whitman W."/>
        </authorList>
    </citation>
    <scope>NUCLEOTIDE SEQUENCE [LARGE SCALE GENOMIC DNA]</scope>
    <source>
        <strain evidence="1 2">Hc14</strain>
    </source>
</reference>
<dbReference type="EMBL" id="SMBH01000001">
    <property type="protein sequence ID" value="TCU20117.1"/>
    <property type="molecule type" value="Genomic_DNA"/>
</dbReference>
<sequence>MLQTMDRTLFNSLCKAGKFKEALSLAVHGREHEKYAPSRFSMDKRTGLPIFYRGNKRVEADATGEWQLAKNSKP</sequence>
<dbReference type="AlphaFoldDB" id="A0A4R3QGX3"/>
<evidence type="ECO:0000313" key="2">
    <source>
        <dbReference type="Proteomes" id="UP000294576"/>
    </source>
</evidence>
<organism evidence="1 2">
    <name type="scientific">Rhizobium sullae</name>
    <name type="common">Rhizobium hedysari</name>
    <dbReference type="NCBI Taxonomy" id="50338"/>
    <lineage>
        <taxon>Bacteria</taxon>
        <taxon>Pseudomonadati</taxon>
        <taxon>Pseudomonadota</taxon>
        <taxon>Alphaproteobacteria</taxon>
        <taxon>Hyphomicrobiales</taxon>
        <taxon>Rhizobiaceae</taxon>
        <taxon>Rhizobium/Agrobacterium group</taxon>
        <taxon>Rhizobium</taxon>
    </lineage>
</organism>
<gene>
    <name evidence="1" type="ORF">EV132_101181</name>
</gene>
<proteinExistence type="predicted"/>
<accession>A0A4R3QGX3</accession>